<sequence length="333" mass="39443">MNWWWSIEKNMERITIQRSRDIESVRDMYQREKRTTGPSPWTWIRKIKTTQGRNTTINELINYIWRKDVLNKGYHVLSANCQEFAALLFDRINLFHDRVYFDEAADQPRSSANSCYMTVDKVLDEVQRYGGSETLIKLKIYKANILFKNYVGHEYPRIKAFPLLSETTCAMLILTFLFYILLSEVNGFTETSTLIILLVLWLSYFIAVVLVYVSALSLQWCRGGKYHIVMIFETKEGTYWSSEQLKTRLVIHRAKNKDVLLNECQRHPRCIPLKESKTAVRTYWNDMNEVMEYFFKDKKNKNDVFQSVVDVNVISSLYNKSKRITPRREIVDV</sequence>
<dbReference type="Proteomes" id="UP000820818">
    <property type="component" value="Unassembled WGS sequence"/>
</dbReference>
<keyword evidence="1" id="KW-1133">Transmembrane helix</keyword>
<organism evidence="3 4">
    <name type="scientific">Daphnia sinensis</name>
    <dbReference type="NCBI Taxonomy" id="1820382"/>
    <lineage>
        <taxon>Eukaryota</taxon>
        <taxon>Metazoa</taxon>
        <taxon>Ecdysozoa</taxon>
        <taxon>Arthropoda</taxon>
        <taxon>Crustacea</taxon>
        <taxon>Branchiopoda</taxon>
        <taxon>Diplostraca</taxon>
        <taxon>Cladocera</taxon>
        <taxon>Anomopoda</taxon>
        <taxon>Daphniidae</taxon>
        <taxon>Daphnia</taxon>
        <taxon>Daphnia similis group</taxon>
    </lineage>
</organism>
<evidence type="ECO:0000313" key="3">
    <source>
        <dbReference type="EMBL" id="KAI9550617.1"/>
    </source>
</evidence>
<proteinExistence type="predicted"/>
<dbReference type="EMBL" id="WJBH02000362">
    <property type="protein sequence ID" value="KAI9549149.1"/>
    <property type="molecule type" value="Genomic_DNA"/>
</dbReference>
<name>A0AAD5KF07_9CRUS</name>
<protein>
    <submittedName>
        <fullName evidence="3">Uncharacterized protein</fullName>
    </submittedName>
</protein>
<evidence type="ECO:0000313" key="4">
    <source>
        <dbReference type="Proteomes" id="UP000820818"/>
    </source>
</evidence>
<comment type="caution">
    <text evidence="3">The sequence shown here is derived from an EMBL/GenBank/DDBJ whole genome shotgun (WGS) entry which is preliminary data.</text>
</comment>
<gene>
    <name evidence="3" type="ORF">GHT06_005423</name>
    <name evidence="2" type="ORF">GHT06_005464</name>
</gene>
<dbReference type="AlphaFoldDB" id="A0AAD5KF07"/>
<keyword evidence="1" id="KW-0812">Transmembrane</keyword>
<dbReference type="EMBL" id="WJBH02000112">
    <property type="protein sequence ID" value="KAI9550617.1"/>
    <property type="molecule type" value="Genomic_DNA"/>
</dbReference>
<accession>A0AAD5KF07</accession>
<reference evidence="3" key="1">
    <citation type="submission" date="2022-05" db="EMBL/GenBank/DDBJ databases">
        <title>A multi-omics perspective on studying reproductive biology in Daphnia sinensis.</title>
        <authorList>
            <person name="Jia J."/>
        </authorList>
    </citation>
    <scope>NUCLEOTIDE SEQUENCE</scope>
    <source>
        <strain evidence="3">WSL</strain>
    </source>
</reference>
<keyword evidence="4" id="KW-1185">Reference proteome</keyword>
<keyword evidence="1" id="KW-0472">Membrane</keyword>
<feature type="transmembrane region" description="Helical" evidence="1">
    <location>
        <begin position="194"/>
        <end position="218"/>
    </location>
</feature>
<evidence type="ECO:0000256" key="1">
    <source>
        <dbReference type="SAM" id="Phobius"/>
    </source>
</evidence>
<evidence type="ECO:0000313" key="2">
    <source>
        <dbReference type="EMBL" id="KAI9549149.1"/>
    </source>
</evidence>
<feature type="transmembrane region" description="Helical" evidence="1">
    <location>
        <begin position="163"/>
        <end position="182"/>
    </location>
</feature>